<evidence type="ECO:0000313" key="2">
    <source>
        <dbReference type="EMBL" id="KAK2556142.1"/>
    </source>
</evidence>
<dbReference type="Proteomes" id="UP001249851">
    <property type="component" value="Unassembled WGS sequence"/>
</dbReference>
<feature type="transmembrane region" description="Helical" evidence="1">
    <location>
        <begin position="40"/>
        <end position="60"/>
    </location>
</feature>
<keyword evidence="3" id="KW-1185">Reference proteome</keyword>
<protein>
    <submittedName>
        <fullName evidence="2">Uncharacterized protein</fullName>
    </submittedName>
</protein>
<dbReference type="AlphaFoldDB" id="A0AAD9V017"/>
<reference evidence="2" key="2">
    <citation type="journal article" date="2023" name="Science">
        <title>Genomic signatures of disease resistance in endangered staghorn corals.</title>
        <authorList>
            <person name="Vollmer S.V."/>
            <person name="Selwyn J.D."/>
            <person name="Despard B.A."/>
            <person name="Roesel C.L."/>
        </authorList>
    </citation>
    <scope>NUCLEOTIDE SEQUENCE</scope>
    <source>
        <strain evidence="2">K2</strain>
    </source>
</reference>
<keyword evidence="1" id="KW-0812">Transmembrane</keyword>
<proteinExistence type="predicted"/>
<organism evidence="2 3">
    <name type="scientific">Acropora cervicornis</name>
    <name type="common">Staghorn coral</name>
    <dbReference type="NCBI Taxonomy" id="6130"/>
    <lineage>
        <taxon>Eukaryota</taxon>
        <taxon>Metazoa</taxon>
        <taxon>Cnidaria</taxon>
        <taxon>Anthozoa</taxon>
        <taxon>Hexacorallia</taxon>
        <taxon>Scleractinia</taxon>
        <taxon>Astrocoeniina</taxon>
        <taxon>Acroporidae</taxon>
        <taxon>Acropora</taxon>
    </lineage>
</organism>
<reference evidence="2" key="1">
    <citation type="journal article" date="2023" name="G3 (Bethesda)">
        <title>Whole genome assembly and annotation of the endangered Caribbean coral Acropora cervicornis.</title>
        <authorList>
            <person name="Selwyn J.D."/>
            <person name="Vollmer S.V."/>
        </authorList>
    </citation>
    <scope>NUCLEOTIDE SEQUENCE</scope>
    <source>
        <strain evidence="2">K2</strain>
    </source>
</reference>
<name>A0AAD9V017_ACRCE</name>
<keyword evidence="1" id="KW-0472">Membrane</keyword>
<dbReference type="EMBL" id="JARQWQ010000057">
    <property type="protein sequence ID" value="KAK2556142.1"/>
    <property type="molecule type" value="Genomic_DNA"/>
</dbReference>
<gene>
    <name evidence="2" type="ORF">P5673_021721</name>
</gene>
<keyword evidence="1" id="KW-1133">Transmembrane helix</keyword>
<accession>A0AAD9V017</accession>
<evidence type="ECO:0000313" key="3">
    <source>
        <dbReference type="Proteomes" id="UP001249851"/>
    </source>
</evidence>
<feature type="non-terminal residue" evidence="2">
    <location>
        <position position="1"/>
    </location>
</feature>
<evidence type="ECO:0000256" key="1">
    <source>
        <dbReference type="SAM" id="Phobius"/>
    </source>
</evidence>
<comment type="caution">
    <text evidence="2">The sequence shown here is derived from an EMBL/GenBank/DDBJ whole genome shotgun (WGS) entry which is preliminary data.</text>
</comment>
<sequence length="113" mass="12462">MPSEEIEKSTLLRAIEYVGWAESQKEIFVEFLNELITPTLLTVMTACALFGGPVLTYRAFKQSAPRNIRGVANSEFAAAIRGLEEAGVGKVCSVQIPRVTYPVIVFVKEDPDK</sequence>